<evidence type="ECO:0000313" key="1">
    <source>
        <dbReference type="EMBL" id="CAH9051521.1"/>
    </source>
</evidence>
<organism evidence="1 2">
    <name type="scientific">Cuscuta epithymum</name>
    <dbReference type="NCBI Taxonomy" id="186058"/>
    <lineage>
        <taxon>Eukaryota</taxon>
        <taxon>Viridiplantae</taxon>
        <taxon>Streptophyta</taxon>
        <taxon>Embryophyta</taxon>
        <taxon>Tracheophyta</taxon>
        <taxon>Spermatophyta</taxon>
        <taxon>Magnoliopsida</taxon>
        <taxon>eudicotyledons</taxon>
        <taxon>Gunneridae</taxon>
        <taxon>Pentapetalae</taxon>
        <taxon>asterids</taxon>
        <taxon>lamiids</taxon>
        <taxon>Solanales</taxon>
        <taxon>Convolvulaceae</taxon>
        <taxon>Cuscuteae</taxon>
        <taxon>Cuscuta</taxon>
        <taxon>Cuscuta subgen. Cuscuta</taxon>
    </lineage>
</organism>
<gene>
    <name evidence="1" type="ORF">CEPIT_LOCUS235</name>
</gene>
<dbReference type="AlphaFoldDB" id="A0AAV0BVJ6"/>
<keyword evidence="2" id="KW-1185">Reference proteome</keyword>
<protein>
    <submittedName>
        <fullName evidence="1">Uncharacterized protein</fullName>
    </submittedName>
</protein>
<name>A0AAV0BVJ6_9ASTE</name>
<reference evidence="1" key="1">
    <citation type="submission" date="2022-07" db="EMBL/GenBank/DDBJ databases">
        <authorList>
            <person name="Macas J."/>
            <person name="Novak P."/>
            <person name="Neumann P."/>
        </authorList>
    </citation>
    <scope>NUCLEOTIDE SEQUENCE</scope>
</reference>
<comment type="caution">
    <text evidence="1">The sequence shown here is derived from an EMBL/GenBank/DDBJ whole genome shotgun (WGS) entry which is preliminary data.</text>
</comment>
<proteinExistence type="predicted"/>
<feature type="non-terminal residue" evidence="1">
    <location>
        <position position="18"/>
    </location>
</feature>
<sequence length="18" mass="2416">MRKRFYPEHVRAEKYEEF</sequence>
<dbReference type="Proteomes" id="UP001152523">
    <property type="component" value="Unassembled WGS sequence"/>
</dbReference>
<dbReference type="EMBL" id="CAMAPF010000003">
    <property type="protein sequence ID" value="CAH9051521.1"/>
    <property type="molecule type" value="Genomic_DNA"/>
</dbReference>
<accession>A0AAV0BVJ6</accession>
<evidence type="ECO:0000313" key="2">
    <source>
        <dbReference type="Proteomes" id="UP001152523"/>
    </source>
</evidence>